<evidence type="ECO:0008006" key="4">
    <source>
        <dbReference type="Google" id="ProtNLM"/>
    </source>
</evidence>
<dbReference type="RefSeq" id="WP_344331982.1">
    <property type="nucleotide sequence ID" value="NZ_BAAAKJ010000110.1"/>
</dbReference>
<name>A0ABN1XVU5_9ACTN</name>
<protein>
    <recommendedName>
        <fullName evidence="4">Lipoprotein</fullName>
    </recommendedName>
</protein>
<comment type="caution">
    <text evidence="2">The sequence shown here is derived from an EMBL/GenBank/DDBJ whole genome shotgun (WGS) entry which is preliminary data.</text>
</comment>
<reference evidence="2 3" key="1">
    <citation type="journal article" date="2019" name="Int. J. Syst. Evol. Microbiol.">
        <title>The Global Catalogue of Microorganisms (GCM) 10K type strain sequencing project: providing services to taxonomists for standard genome sequencing and annotation.</title>
        <authorList>
            <consortium name="The Broad Institute Genomics Platform"/>
            <consortium name="The Broad Institute Genome Sequencing Center for Infectious Disease"/>
            <person name="Wu L."/>
            <person name="Ma J."/>
        </authorList>
    </citation>
    <scope>NUCLEOTIDE SEQUENCE [LARGE SCALE GENOMIC DNA]</scope>
    <source>
        <strain evidence="2 3">JCM 12393</strain>
    </source>
</reference>
<dbReference type="Proteomes" id="UP001499863">
    <property type="component" value="Unassembled WGS sequence"/>
</dbReference>
<dbReference type="EMBL" id="BAAAKJ010000110">
    <property type="protein sequence ID" value="GAA1391350.1"/>
    <property type="molecule type" value="Genomic_DNA"/>
</dbReference>
<evidence type="ECO:0000256" key="1">
    <source>
        <dbReference type="SAM" id="MobiDB-lite"/>
    </source>
</evidence>
<organism evidence="2 3">
    <name type="scientific">Kitasatospora putterlickiae</name>
    <dbReference type="NCBI Taxonomy" id="221725"/>
    <lineage>
        <taxon>Bacteria</taxon>
        <taxon>Bacillati</taxon>
        <taxon>Actinomycetota</taxon>
        <taxon>Actinomycetes</taxon>
        <taxon>Kitasatosporales</taxon>
        <taxon>Streptomycetaceae</taxon>
        <taxon>Kitasatospora</taxon>
    </lineage>
</organism>
<feature type="region of interest" description="Disordered" evidence="1">
    <location>
        <begin position="1"/>
        <end position="36"/>
    </location>
</feature>
<accession>A0ABN1XVU5</accession>
<evidence type="ECO:0000313" key="2">
    <source>
        <dbReference type="EMBL" id="GAA1391350.1"/>
    </source>
</evidence>
<proteinExistence type="predicted"/>
<gene>
    <name evidence="2" type="ORF">GCM10009639_21070</name>
</gene>
<sequence length="162" mass="16955">MRSAGASVAPTASGPDRRRWLGPGRRPGRSGRSAGRLPVTGAALAAAVLLAVVTGCAKAEDATPESTVFGYSGGTLNVVSRHHVPTDLVATDRQDVKVTRWFKADGIARERTSWTLEGDTLTLEASCSGFANCDARFRVEVPPHVTVLRDGRATDLKGAGTA</sequence>
<keyword evidence="3" id="KW-1185">Reference proteome</keyword>
<evidence type="ECO:0000313" key="3">
    <source>
        <dbReference type="Proteomes" id="UP001499863"/>
    </source>
</evidence>